<protein>
    <submittedName>
        <fullName evidence="6">Tegument protein UL16</fullName>
    </submittedName>
</protein>
<keyword evidence="3" id="KW-0946">Virion</keyword>
<evidence type="ECO:0000256" key="4">
    <source>
        <dbReference type="ARBA" id="ARBA00022921"/>
    </source>
</evidence>
<evidence type="ECO:0000256" key="5">
    <source>
        <dbReference type="ARBA" id="ARBA00023200"/>
    </source>
</evidence>
<evidence type="ECO:0000313" key="7">
    <source>
        <dbReference type="Proteomes" id="UP000146149"/>
    </source>
</evidence>
<dbReference type="Proteomes" id="UP000146149">
    <property type="component" value="Segment"/>
</dbReference>
<evidence type="ECO:0000256" key="3">
    <source>
        <dbReference type="ARBA" id="ARBA00022844"/>
    </source>
</evidence>
<organism evidence="6 7">
    <name type="scientific">Falconid herpesvirus 1</name>
    <dbReference type="NCBI Taxonomy" id="1510155"/>
    <lineage>
        <taxon>Viruses</taxon>
        <taxon>Duplodnaviria</taxon>
        <taxon>Heunggongvirae</taxon>
        <taxon>Peploviricota</taxon>
        <taxon>Herviviricetes</taxon>
        <taxon>Herpesvirales</taxon>
        <taxon>Orthoherpesviridae</taxon>
        <taxon>Alphaherpesvirinae</taxon>
        <taxon>Mardivirus</taxon>
        <taxon>Mardivirus columbidalpha1</taxon>
    </lineage>
</organism>
<proteinExistence type="inferred from homology"/>
<dbReference type="HAMAP" id="MF_04039">
    <property type="entry name" value="HSV_CEP2"/>
    <property type="match status" value="1"/>
</dbReference>
<accession>A0A068EP52</accession>
<dbReference type="KEGG" id="vg:19738314"/>
<keyword evidence="1" id="KW-1048">Host nucleus</keyword>
<keyword evidence="2" id="KW-0920">Virion tegument</keyword>
<dbReference type="InterPro" id="IPR004286">
    <property type="entry name" value="Herpes_UL16/UL94"/>
</dbReference>
<gene>
    <name evidence="6" type="ORF">FaHV1S18_026</name>
</gene>
<evidence type="ECO:0000256" key="2">
    <source>
        <dbReference type="ARBA" id="ARBA00022580"/>
    </source>
</evidence>
<dbReference type="EMBL" id="KJ668231">
    <property type="protein sequence ID" value="AID52716.1"/>
    <property type="molecule type" value="Genomic_DNA"/>
</dbReference>
<sequence>MHDDRRRGRRTCDTSTSRDNEKCLALVKALNDRKCVWRVIRADPRIKIMVCLTALEANLSAYAPPISDDPEQARWVEILLYITRPRSMNLPQESFHVVFIVNRSRAYAAVADLNLIPTLGDDSPDAIFFEDVDPLDPPTNMPDPSAEDFPSFPHADVDLDAIAERAKPPSDPYNCLALSVGAWWSPSQRRIYYLRMETSLLALCPAGWRDRSLGATLARLLNHEHGCWECRRQHEHIDAYNAIRIPGSLGLSCLCFGPCMWSKARQRDLSVQGDPSICQVLFLDNVDAVRITETTNGPSITGSLGAVIGPGGSARRVPVNATGWHLAALPETWSMAMIRGCSRLSRLCSPSTAADVGRVD</sequence>
<dbReference type="Pfam" id="PF03044">
    <property type="entry name" value="Herpes_UL16"/>
    <property type="match status" value="1"/>
</dbReference>
<evidence type="ECO:0000313" key="6">
    <source>
        <dbReference type="EMBL" id="AID52716.1"/>
    </source>
</evidence>
<keyword evidence="4" id="KW-0426">Late protein</keyword>
<reference evidence="6 7" key="1">
    <citation type="journal article" date="2014" name="Virus Res.">
        <title>Molecular characterization of the complete genome of falconid herpesvirus strain S-18.</title>
        <authorList>
            <person name="Spatz S.J."/>
            <person name="Volkening J.D."/>
            <person name="Ross T.A."/>
        </authorList>
    </citation>
    <scope>NUCLEOTIDE SEQUENCE [LARGE SCALE GENOMIC DNA]</scope>
    <source>
        <strain evidence="6">S-18</strain>
    </source>
</reference>
<name>A0A068EP52_9ALPH</name>
<dbReference type="GeneID" id="19738314"/>
<dbReference type="RefSeq" id="YP_009046510.1">
    <property type="nucleotide sequence ID" value="NC_024450.1"/>
</dbReference>
<keyword evidence="5" id="KW-1035">Host cytoplasm</keyword>
<evidence type="ECO:0000256" key="1">
    <source>
        <dbReference type="ARBA" id="ARBA00022562"/>
    </source>
</evidence>
<dbReference type="OrthoDB" id="7959at10239"/>
<dbReference type="GO" id="GO:0044423">
    <property type="term" value="C:virion component"/>
    <property type="evidence" value="ECO:0007669"/>
    <property type="project" value="UniProtKB-KW"/>
</dbReference>